<accession>A0A563DCR4</accession>
<keyword evidence="3" id="KW-0813">Transport</keyword>
<dbReference type="OrthoDB" id="1271612at2"/>
<dbReference type="InterPro" id="IPR051906">
    <property type="entry name" value="TolC-like"/>
</dbReference>
<dbReference type="Proteomes" id="UP000319499">
    <property type="component" value="Unassembled WGS sequence"/>
</dbReference>
<dbReference type="InterPro" id="IPR003423">
    <property type="entry name" value="OMP_efflux"/>
</dbReference>
<organism evidence="8 9">
    <name type="scientific">Apibacter muscae</name>
    <dbReference type="NCBI Taxonomy" id="2509004"/>
    <lineage>
        <taxon>Bacteria</taxon>
        <taxon>Pseudomonadati</taxon>
        <taxon>Bacteroidota</taxon>
        <taxon>Flavobacteriia</taxon>
        <taxon>Flavobacteriales</taxon>
        <taxon>Weeksellaceae</taxon>
        <taxon>Apibacter</taxon>
    </lineage>
</organism>
<comment type="caution">
    <text evidence="8">The sequence shown here is derived from an EMBL/GenBank/DDBJ whole genome shotgun (WGS) entry which is preliminary data.</text>
</comment>
<evidence type="ECO:0000256" key="3">
    <source>
        <dbReference type="ARBA" id="ARBA00022448"/>
    </source>
</evidence>
<comment type="similarity">
    <text evidence="2">Belongs to the outer membrane factor (OMF) (TC 1.B.17) family.</text>
</comment>
<dbReference type="SUPFAM" id="SSF56954">
    <property type="entry name" value="Outer membrane efflux proteins (OEP)"/>
    <property type="match status" value="1"/>
</dbReference>
<comment type="subcellular location">
    <subcellularLocation>
        <location evidence="1">Cell outer membrane</location>
    </subcellularLocation>
</comment>
<evidence type="ECO:0000256" key="7">
    <source>
        <dbReference type="ARBA" id="ARBA00023237"/>
    </source>
</evidence>
<dbReference type="EMBL" id="SELH01000021">
    <property type="protein sequence ID" value="TWP27859.1"/>
    <property type="molecule type" value="Genomic_DNA"/>
</dbReference>
<evidence type="ECO:0000256" key="5">
    <source>
        <dbReference type="ARBA" id="ARBA00022692"/>
    </source>
</evidence>
<evidence type="ECO:0000256" key="2">
    <source>
        <dbReference type="ARBA" id="ARBA00007613"/>
    </source>
</evidence>
<dbReference type="PANTHER" id="PTHR30026">
    <property type="entry name" value="OUTER MEMBRANE PROTEIN TOLC"/>
    <property type="match status" value="1"/>
</dbReference>
<keyword evidence="9" id="KW-1185">Reference proteome</keyword>
<gene>
    <name evidence="8" type="ORF">ETU09_06250</name>
</gene>
<proteinExistence type="inferred from homology"/>
<dbReference type="GO" id="GO:0009279">
    <property type="term" value="C:cell outer membrane"/>
    <property type="evidence" value="ECO:0007669"/>
    <property type="project" value="UniProtKB-SubCell"/>
</dbReference>
<keyword evidence="7" id="KW-0998">Cell outer membrane</keyword>
<evidence type="ECO:0000256" key="4">
    <source>
        <dbReference type="ARBA" id="ARBA00022452"/>
    </source>
</evidence>
<dbReference type="Pfam" id="PF02321">
    <property type="entry name" value="OEP"/>
    <property type="match status" value="2"/>
</dbReference>
<keyword evidence="5" id="KW-0812">Transmembrane</keyword>
<name>A0A563DCR4_9FLAO</name>
<dbReference type="PANTHER" id="PTHR30026:SF23">
    <property type="entry name" value="TO APRF-PUTATIVE OUTER MEMBRANE EFFLUX PROTEIN OR SECRETED ALKALINE PHOSPHATASE-RELATED"/>
    <property type="match status" value="1"/>
</dbReference>
<dbReference type="GO" id="GO:0015288">
    <property type="term" value="F:porin activity"/>
    <property type="evidence" value="ECO:0007669"/>
    <property type="project" value="TreeGrafter"/>
</dbReference>
<sequence>MSPCKAQVAYNLTVEELFSLGLKNSLEIQEAEIHKEIYESKENTAKTKRLPSLDVTLANGYLGTPTVYDKNLSYVKKPYMPKWKQNYAVDLKQPIYQGGRIKNSIKYSSIEKDIATVDFEKSKSDIKLWLINNYLELFKLYKQREVFEKTIDEANKRLKNIKNLKRQGIVTNNDVLRSEIEVSNFQLSLEEANNDISLTSQQLDIILGLNEEIILIPDSTLLDLDLFLASEETYLEQAYKKYPDLKKSNFNIEKAEIEKKISESKYIPNLNLNVGSQLIRPITTVSPVQDLYMNSWGVTLGVTYDLFSWFDYKHTKYQSNKNVELQENRKRQIEQEIRVNIKSAYIKHMQALNRVKVLEKTVIQAKDNYRITKNKYFNQLAILTDLLDAASVQLDAELQLTVAKANTIYTYYSLLHTSGNL</sequence>
<dbReference type="Gene3D" id="1.20.1600.10">
    <property type="entry name" value="Outer membrane efflux proteins (OEP)"/>
    <property type="match status" value="1"/>
</dbReference>
<protein>
    <submittedName>
        <fullName evidence="8">TolC family protein</fullName>
    </submittedName>
</protein>
<evidence type="ECO:0000313" key="8">
    <source>
        <dbReference type="EMBL" id="TWP27859.1"/>
    </source>
</evidence>
<dbReference type="GO" id="GO:1990281">
    <property type="term" value="C:efflux pump complex"/>
    <property type="evidence" value="ECO:0007669"/>
    <property type="project" value="TreeGrafter"/>
</dbReference>
<evidence type="ECO:0000256" key="1">
    <source>
        <dbReference type="ARBA" id="ARBA00004442"/>
    </source>
</evidence>
<dbReference type="GO" id="GO:0015562">
    <property type="term" value="F:efflux transmembrane transporter activity"/>
    <property type="evidence" value="ECO:0007669"/>
    <property type="project" value="InterPro"/>
</dbReference>
<keyword evidence="6" id="KW-0472">Membrane</keyword>
<dbReference type="AlphaFoldDB" id="A0A563DCR4"/>
<evidence type="ECO:0000256" key="6">
    <source>
        <dbReference type="ARBA" id="ARBA00023136"/>
    </source>
</evidence>
<keyword evidence="4" id="KW-1134">Transmembrane beta strand</keyword>
<reference evidence="8 9" key="1">
    <citation type="submission" date="2019-02" db="EMBL/GenBank/DDBJ databases">
        <title>Apibacter muscae sp. nov.: a novel member of the house fly microbiota.</title>
        <authorList>
            <person name="Park R."/>
        </authorList>
    </citation>
    <scope>NUCLEOTIDE SEQUENCE [LARGE SCALE GENOMIC DNA]</scope>
    <source>
        <strain evidence="8 9">AL1</strain>
    </source>
</reference>
<evidence type="ECO:0000313" key="9">
    <source>
        <dbReference type="Proteomes" id="UP000319499"/>
    </source>
</evidence>